<dbReference type="PANTHER" id="PTHR45766">
    <property type="entry name" value="DNA ANNEALING HELICASE AND ENDONUCLEASE ZRANB3 FAMILY MEMBER"/>
    <property type="match status" value="1"/>
</dbReference>
<dbReference type="AlphaFoldDB" id="A0A6A1TLQ1"/>
<name>A0A6A1TLQ1_NEOGA</name>
<keyword evidence="1" id="KW-0378">Hydrolase</keyword>
<dbReference type="CDD" id="cd18793">
    <property type="entry name" value="SF2_C_SNF"/>
    <property type="match status" value="1"/>
</dbReference>
<evidence type="ECO:0000313" key="4">
    <source>
        <dbReference type="EMBL" id="KAB1082629.1"/>
    </source>
</evidence>
<dbReference type="PANTHER" id="PTHR45766:SF6">
    <property type="entry name" value="SWI_SNF-RELATED MATRIX-ASSOCIATED ACTIN-DEPENDENT REGULATOR OF CHROMATIN SUBFAMILY A-LIKE PROTEIN 1"/>
    <property type="match status" value="1"/>
</dbReference>
<dbReference type="SUPFAM" id="SSF56024">
    <property type="entry name" value="Phospholipase D/nuclease"/>
    <property type="match status" value="1"/>
</dbReference>
<dbReference type="Pfam" id="PF00176">
    <property type="entry name" value="SNF2-rel_dom"/>
    <property type="match status" value="1"/>
</dbReference>
<dbReference type="Gene3D" id="3.40.50.300">
    <property type="entry name" value="P-loop containing nucleotide triphosphate hydrolases"/>
    <property type="match status" value="2"/>
</dbReference>
<dbReference type="GO" id="GO:0004386">
    <property type="term" value="F:helicase activity"/>
    <property type="evidence" value="ECO:0007669"/>
    <property type="project" value="UniProtKB-KW"/>
</dbReference>
<dbReference type="PROSITE" id="PS51192">
    <property type="entry name" value="HELICASE_ATP_BIND_1"/>
    <property type="match status" value="1"/>
</dbReference>
<dbReference type="InterPro" id="IPR001650">
    <property type="entry name" value="Helicase_C-like"/>
</dbReference>
<dbReference type="EMBL" id="VZUL01000004">
    <property type="protein sequence ID" value="KAB1082629.1"/>
    <property type="molecule type" value="Genomic_DNA"/>
</dbReference>
<comment type="caution">
    <text evidence="4">The sequence shown here is derived from an EMBL/GenBank/DDBJ whole genome shotgun (WGS) entry which is preliminary data.</text>
</comment>
<evidence type="ECO:0000259" key="2">
    <source>
        <dbReference type="PROSITE" id="PS51192"/>
    </source>
</evidence>
<dbReference type="GO" id="GO:0005524">
    <property type="term" value="F:ATP binding"/>
    <property type="evidence" value="ECO:0007669"/>
    <property type="project" value="InterPro"/>
</dbReference>
<feature type="domain" description="Helicase ATP-binding" evidence="2">
    <location>
        <begin position="267"/>
        <end position="404"/>
    </location>
</feature>
<dbReference type="InterPro" id="IPR049730">
    <property type="entry name" value="SNF2/RAD54-like_C"/>
</dbReference>
<dbReference type="InterPro" id="IPR000330">
    <property type="entry name" value="SNF2_N"/>
</dbReference>
<dbReference type="Proteomes" id="UP000386575">
    <property type="component" value="Unassembled WGS sequence"/>
</dbReference>
<dbReference type="PROSITE" id="PS51194">
    <property type="entry name" value="HELICASE_CTER"/>
    <property type="match status" value="1"/>
</dbReference>
<keyword evidence="4" id="KW-0255">Endonuclease</keyword>
<evidence type="ECO:0000259" key="3">
    <source>
        <dbReference type="PROSITE" id="PS51194"/>
    </source>
</evidence>
<accession>A0A6A1TLQ1</accession>
<dbReference type="Gene3D" id="3.30.870.10">
    <property type="entry name" value="Endonuclease Chain A"/>
    <property type="match status" value="1"/>
</dbReference>
<dbReference type="SMART" id="SM00487">
    <property type="entry name" value="DEXDc"/>
    <property type="match status" value="1"/>
</dbReference>
<dbReference type="GO" id="GO:0016787">
    <property type="term" value="F:hydrolase activity"/>
    <property type="evidence" value="ECO:0007669"/>
    <property type="project" value="UniProtKB-KW"/>
</dbReference>
<sequence>MPRIFDNIEAGLLPALRQTLEVSSRGDFCVGYFNLRGWKSIDDLISAWPGGEGDQCRLLVGMQRLPQEELRIGLGTGREEQALDNQTALRLKRKLAEEFRVQLTLGMPNNADEAGLRRLAAQLKARQVSVRLFLKHPLHAKLYLLFRPDANNPITGFLGSSNLTLSGLAKQGELNVDVLDHDATTKLAKWFDDRWSDRWCIDITEELIEVIEESWAREEMLDPYMIYVKMAYHLAQEARAGLNEFRIPPEFGKRLFAYQEAAVKIAAHHLNKRGGVLIGDVVGLGKTLMATALAKIFQDDHFTETLIICPKNLVKMWEDYVSEYRLIAKVLSVTKATRELPELRRYRVVLIDESHNLRNREGRRYRAIQEYLTANESRCILLSATPYNKTYGDLSNQLRLFVPEDRDVGVRPERLLQDIGETEFIRRHQCPVRSLAAFEKSTYADDWRELMRLYMVRRTRTFIQDNYAQVDPANGRKFLTFEDGSRSYFPERVPRTLRFNINDKDASDQYARLYAAPVVDAINQMHLPRYGLGNYVAPKPHKPPTPNEAKQLDDLSRAGKRLMGFCRTNLFKRLESSGEAFQQSLERHILRNYIFLHAIENDLPLPLGTQDAGLLDTANYDEDVDDQSADAELFSEGEDENTQDSEMLDLRDEAAFRARAAETYRLYADQFKRRFKWLRPDLFVAQLKKDLTTDSARLLKILDDCEDWDHAKDTKLAALIELLTKKHPKEKVLVFSQFADTVRYLERRLKGAGVNAMAAVSGDTSDPTSFAWRFSPGSNNKRDKIKIAEELRVLIATDVLSEGQNLQDGAILVNYDLPWAIIRLIQRAGRVDRIGQKADKILCYSFLPADGVERLIQLRSRVRQRLKENAEVVGTDEAFFEDEGERQELVDLYNENAGILDGEADTEVDLASYAYQIWKNAIDANPALQKAIPELPSVVYSTKAYTPQDGRPDGALVYLRTAQGNDALAWVDKDGASVTQSQFEILKVAACEPNTPALPRREEHHAMVAKGVEHIATEEKQVGGQLGRPSGARFRTYERLKRHADKVKGTLFDHPELGKAIEEIYRFPLRQSATDTLNRQMKTGISDDKLAELVLALREEDRLCLIQDEEHSGEPQIICSLGLARLTA</sequence>
<gene>
    <name evidence="4" type="ORF">F4V91_32320</name>
</gene>
<dbReference type="CDD" id="cd09178">
    <property type="entry name" value="PLDc_N_Snf2_like"/>
    <property type="match status" value="1"/>
</dbReference>
<dbReference type="InterPro" id="IPR014001">
    <property type="entry name" value="Helicase_ATP-bd"/>
</dbReference>
<protein>
    <submittedName>
        <fullName evidence="4">NgoFVII family restriction endonuclease</fullName>
    </submittedName>
</protein>
<dbReference type="Pfam" id="PF13091">
    <property type="entry name" value="PLDc_2"/>
    <property type="match status" value="1"/>
</dbReference>
<evidence type="ECO:0000256" key="1">
    <source>
        <dbReference type="ARBA" id="ARBA00022801"/>
    </source>
</evidence>
<dbReference type="Pfam" id="PF00271">
    <property type="entry name" value="Helicase_C"/>
    <property type="match status" value="1"/>
</dbReference>
<proteinExistence type="predicted"/>
<keyword evidence="4" id="KW-0540">Nuclease</keyword>
<organism evidence="4 5">
    <name type="scientific">Neorhizobium galegae</name>
    <name type="common">Rhizobium galegae</name>
    <dbReference type="NCBI Taxonomy" id="399"/>
    <lineage>
        <taxon>Bacteria</taxon>
        <taxon>Pseudomonadati</taxon>
        <taxon>Pseudomonadota</taxon>
        <taxon>Alphaproteobacteria</taxon>
        <taxon>Hyphomicrobiales</taxon>
        <taxon>Rhizobiaceae</taxon>
        <taxon>Rhizobium/Agrobacterium group</taxon>
        <taxon>Neorhizobium</taxon>
    </lineage>
</organism>
<dbReference type="InterPro" id="IPR025202">
    <property type="entry name" value="PLD-like_dom"/>
</dbReference>
<dbReference type="SUPFAM" id="SSF52540">
    <property type="entry name" value="P-loop containing nucleoside triphosphate hydrolases"/>
    <property type="match status" value="2"/>
</dbReference>
<feature type="domain" description="Helicase C-terminal" evidence="3">
    <location>
        <begin position="715"/>
        <end position="878"/>
    </location>
</feature>
<dbReference type="GO" id="GO:0004519">
    <property type="term" value="F:endonuclease activity"/>
    <property type="evidence" value="ECO:0007669"/>
    <property type="project" value="UniProtKB-KW"/>
</dbReference>
<evidence type="ECO:0000313" key="5">
    <source>
        <dbReference type="Proteomes" id="UP000386575"/>
    </source>
</evidence>
<dbReference type="SMART" id="SM00490">
    <property type="entry name" value="HELICc"/>
    <property type="match status" value="1"/>
</dbReference>
<reference evidence="4 5" key="1">
    <citation type="submission" date="2019-09" db="EMBL/GenBank/DDBJ databases">
        <title>Genome sequencing of Ng87 strain.</title>
        <authorList>
            <person name="Karasev E.S."/>
            <person name="Andronov E."/>
        </authorList>
    </citation>
    <scope>NUCLEOTIDE SEQUENCE [LARGE SCALE GENOMIC DNA]</scope>
    <source>
        <strain evidence="4 5">Ng87</strain>
    </source>
</reference>
<dbReference type="InterPro" id="IPR027417">
    <property type="entry name" value="P-loop_NTPase"/>
</dbReference>
<dbReference type="RefSeq" id="WP_151047529.1">
    <property type="nucleotide sequence ID" value="NZ_VZUL01000004.1"/>
</dbReference>